<protein>
    <recommendedName>
        <fullName evidence="3">Bacteriocin</fullName>
    </recommendedName>
</protein>
<dbReference type="Proteomes" id="UP000225320">
    <property type="component" value="Unassembled WGS sequence"/>
</dbReference>
<evidence type="ECO:0008006" key="3">
    <source>
        <dbReference type="Google" id="ProtNLM"/>
    </source>
</evidence>
<evidence type="ECO:0000313" key="1">
    <source>
        <dbReference type="EMBL" id="PGG81794.1"/>
    </source>
</evidence>
<dbReference type="RefSeq" id="WP_098070403.1">
    <property type="nucleotide sequence ID" value="NZ_JBALMW010000359.1"/>
</dbReference>
<sequence length="62" mass="6643">MKLNTTKFTELNEKDMQINGGGGIWKIPVTLGGWAGAITTGGKIVKAGYDAGKWIGEQAYKK</sequence>
<dbReference type="AlphaFoldDB" id="A0A2B5CDI0"/>
<proteinExistence type="predicted"/>
<gene>
    <name evidence="1" type="ORF">CON73_28625</name>
</gene>
<dbReference type="EMBL" id="NVOI01000141">
    <property type="protein sequence ID" value="PGG81794.1"/>
    <property type="molecule type" value="Genomic_DNA"/>
</dbReference>
<accession>A0A2B5CDI0</accession>
<comment type="caution">
    <text evidence="1">The sequence shown here is derived from an EMBL/GenBank/DDBJ whole genome shotgun (WGS) entry which is preliminary data.</text>
</comment>
<reference evidence="1 2" key="1">
    <citation type="submission" date="2017-09" db="EMBL/GenBank/DDBJ databases">
        <title>Large-scale bioinformatics analysis of Bacillus genomes uncovers conserved roles of natural products in bacterial physiology.</title>
        <authorList>
            <consortium name="Agbiome Team Llc"/>
            <person name="Bleich R.M."/>
            <person name="Grubbs K.J."/>
            <person name="Santa Maria K.C."/>
            <person name="Allen S.E."/>
            <person name="Farag S."/>
            <person name="Shank E.A."/>
            <person name="Bowers A."/>
        </authorList>
    </citation>
    <scope>NUCLEOTIDE SEQUENCE [LARGE SCALE GENOMIC DNA]</scope>
    <source>
        <strain evidence="1 2">AFS094862</strain>
    </source>
</reference>
<name>A0A2B5CDI0_9BACI</name>
<organism evidence="1 2">
    <name type="scientific">Bacillus toyonensis</name>
    <dbReference type="NCBI Taxonomy" id="155322"/>
    <lineage>
        <taxon>Bacteria</taxon>
        <taxon>Bacillati</taxon>
        <taxon>Bacillota</taxon>
        <taxon>Bacilli</taxon>
        <taxon>Bacillales</taxon>
        <taxon>Bacillaceae</taxon>
        <taxon>Bacillus</taxon>
        <taxon>Bacillus cereus group</taxon>
    </lineage>
</organism>
<evidence type="ECO:0000313" key="2">
    <source>
        <dbReference type="Proteomes" id="UP000225320"/>
    </source>
</evidence>